<protein>
    <submittedName>
        <fullName evidence="1">Uncharacterized protein</fullName>
    </submittedName>
</protein>
<evidence type="ECO:0000313" key="2">
    <source>
        <dbReference type="Proteomes" id="UP000054107"/>
    </source>
</evidence>
<organism evidence="1 2">
    <name type="scientific">Parasitella parasitica</name>
    <dbReference type="NCBI Taxonomy" id="35722"/>
    <lineage>
        <taxon>Eukaryota</taxon>
        <taxon>Fungi</taxon>
        <taxon>Fungi incertae sedis</taxon>
        <taxon>Mucoromycota</taxon>
        <taxon>Mucoromycotina</taxon>
        <taxon>Mucoromycetes</taxon>
        <taxon>Mucorales</taxon>
        <taxon>Mucorineae</taxon>
        <taxon>Mucoraceae</taxon>
        <taxon>Parasitella</taxon>
    </lineage>
</organism>
<keyword evidence="2" id="KW-1185">Reference proteome</keyword>
<sequence length="122" mass="13703">MPSTDSSLHVYKVDELGYETDKIPTNKFDSDGASPSLKIEFLNWPKTAQVKKISGEVEEVQIQGINIHLGNYSAHSLDTIQDLLALGIIKARRYFPDGIRGEDVACKHQGLEFMSRNCFEFV</sequence>
<accession>A0A0B7NXB7</accession>
<gene>
    <name evidence="1" type="primary">PARPA_14121.1 scaffold 47922</name>
</gene>
<dbReference type="AlphaFoldDB" id="A0A0B7NXB7"/>
<reference evidence="1 2" key="1">
    <citation type="submission" date="2014-09" db="EMBL/GenBank/DDBJ databases">
        <authorList>
            <person name="Ellenberger Sabrina"/>
        </authorList>
    </citation>
    <scope>NUCLEOTIDE SEQUENCE [LARGE SCALE GENOMIC DNA]</scope>
    <source>
        <strain evidence="1 2">CBS 412.66</strain>
    </source>
</reference>
<evidence type="ECO:0000313" key="1">
    <source>
        <dbReference type="EMBL" id="CEP19804.1"/>
    </source>
</evidence>
<name>A0A0B7NXB7_9FUNG</name>
<proteinExistence type="predicted"/>
<dbReference type="EMBL" id="LN734086">
    <property type="protein sequence ID" value="CEP19804.1"/>
    <property type="molecule type" value="Genomic_DNA"/>
</dbReference>
<dbReference type="Proteomes" id="UP000054107">
    <property type="component" value="Unassembled WGS sequence"/>
</dbReference>